<dbReference type="SUPFAM" id="SSF52200">
    <property type="entry name" value="Toll/Interleukin receptor TIR domain"/>
    <property type="match status" value="1"/>
</dbReference>
<sequence length="100" mass="11331">MASSHQPKDFDVFLSFRGEDTRRGFTKVQKWRDALTKAANISGWDDKNSCTDSELVEKIVEEISNSEFIKMPSNDATMQLEPVVKQSLEYVTHVDFSGAI</sequence>
<organism evidence="2 3">
    <name type="scientific">Castanea mollissima</name>
    <name type="common">Chinese chestnut</name>
    <dbReference type="NCBI Taxonomy" id="60419"/>
    <lineage>
        <taxon>Eukaryota</taxon>
        <taxon>Viridiplantae</taxon>
        <taxon>Streptophyta</taxon>
        <taxon>Embryophyta</taxon>
        <taxon>Tracheophyta</taxon>
        <taxon>Spermatophyta</taxon>
        <taxon>Magnoliopsida</taxon>
        <taxon>eudicotyledons</taxon>
        <taxon>Gunneridae</taxon>
        <taxon>Pentapetalae</taxon>
        <taxon>rosids</taxon>
        <taxon>fabids</taxon>
        <taxon>Fagales</taxon>
        <taxon>Fagaceae</taxon>
        <taxon>Castanea</taxon>
    </lineage>
</organism>
<dbReference type="InterPro" id="IPR000157">
    <property type="entry name" value="TIR_dom"/>
</dbReference>
<feature type="domain" description="TIR" evidence="1">
    <location>
        <begin position="27"/>
        <end position="75"/>
    </location>
</feature>
<dbReference type="Gene3D" id="3.40.50.10140">
    <property type="entry name" value="Toll/interleukin-1 receptor homology (TIR) domain"/>
    <property type="match status" value="1"/>
</dbReference>
<dbReference type="Pfam" id="PF01582">
    <property type="entry name" value="TIR"/>
    <property type="match status" value="1"/>
</dbReference>
<dbReference type="AlphaFoldDB" id="A0A8J4QDR7"/>
<dbReference type="Proteomes" id="UP000737018">
    <property type="component" value="Unassembled WGS sequence"/>
</dbReference>
<comment type="caution">
    <text evidence="2">The sequence shown here is derived from an EMBL/GenBank/DDBJ whole genome shotgun (WGS) entry which is preliminary data.</text>
</comment>
<dbReference type="InterPro" id="IPR035897">
    <property type="entry name" value="Toll_tir_struct_dom_sf"/>
</dbReference>
<gene>
    <name evidence="2" type="ORF">CMV_022511</name>
</gene>
<keyword evidence="3" id="KW-1185">Reference proteome</keyword>
<evidence type="ECO:0000259" key="1">
    <source>
        <dbReference type="Pfam" id="PF01582"/>
    </source>
</evidence>
<dbReference type="EMBL" id="JRKL02004739">
    <property type="protein sequence ID" value="KAF3951885.1"/>
    <property type="molecule type" value="Genomic_DNA"/>
</dbReference>
<dbReference type="GO" id="GO:0007165">
    <property type="term" value="P:signal transduction"/>
    <property type="evidence" value="ECO:0007669"/>
    <property type="project" value="InterPro"/>
</dbReference>
<name>A0A8J4QDR7_9ROSI</name>
<dbReference type="OrthoDB" id="1752123at2759"/>
<proteinExistence type="predicted"/>
<reference evidence="2" key="1">
    <citation type="submission" date="2020-03" db="EMBL/GenBank/DDBJ databases">
        <title>Castanea mollissima Vanexum genome sequencing.</title>
        <authorList>
            <person name="Staton M."/>
        </authorList>
    </citation>
    <scope>NUCLEOTIDE SEQUENCE</scope>
    <source>
        <tissue evidence="2">Leaf</tissue>
    </source>
</reference>
<evidence type="ECO:0000313" key="3">
    <source>
        <dbReference type="Proteomes" id="UP000737018"/>
    </source>
</evidence>
<protein>
    <recommendedName>
        <fullName evidence="1">TIR domain-containing protein</fullName>
    </recommendedName>
</protein>
<accession>A0A8J4QDR7</accession>
<evidence type="ECO:0000313" key="2">
    <source>
        <dbReference type="EMBL" id="KAF3951885.1"/>
    </source>
</evidence>